<dbReference type="GO" id="GO:0080120">
    <property type="term" value="P:CAAX-box protein maturation"/>
    <property type="evidence" value="ECO:0007669"/>
    <property type="project" value="UniProtKB-ARBA"/>
</dbReference>
<feature type="transmembrane region" description="Helical" evidence="1">
    <location>
        <begin position="15"/>
        <end position="37"/>
    </location>
</feature>
<dbReference type="PANTHER" id="PTHR39430">
    <property type="entry name" value="MEMBRANE-ASSOCIATED PROTEASE-RELATED"/>
    <property type="match status" value="1"/>
</dbReference>
<feature type="transmembrane region" description="Helical" evidence="1">
    <location>
        <begin position="49"/>
        <end position="71"/>
    </location>
</feature>
<keyword evidence="1" id="KW-0472">Membrane</keyword>
<dbReference type="GO" id="GO:0008237">
    <property type="term" value="F:metallopeptidase activity"/>
    <property type="evidence" value="ECO:0007669"/>
    <property type="project" value="UniProtKB-KW"/>
</dbReference>
<proteinExistence type="predicted"/>
<dbReference type="PANTHER" id="PTHR39430:SF1">
    <property type="entry name" value="PROTEASE"/>
    <property type="match status" value="1"/>
</dbReference>
<feature type="transmembrane region" description="Helical" evidence="1">
    <location>
        <begin position="165"/>
        <end position="183"/>
    </location>
</feature>
<protein>
    <submittedName>
        <fullName evidence="3">CPBP family intramembrane metalloprotease</fullName>
    </submittedName>
</protein>
<sequence>MTTTSSPRSRRIFSAAWRIILAVLPLGTGLAIAMTLLPTTRDPSDPATLATRIGIGLVLSALVIAVVALLIRYADRGRLHDSGVTSMRTGWWLAVWGAVVWTAPAALAFGVLALLGSPLTITVPVPDLILTVLLLLCAVLLAEAIPEEVVFRGYVTTALDGLTRGWGIILTQAVLFTLIAALLRQNANPADLSLFLAMGIGFGYLRMITGSVWMPIGFHTAFQTGAQLVLTHDAIDFSGGTGAAMLALGAIPFAAAAILVSANGIPRFIDTRARNRPA</sequence>
<feature type="transmembrane region" description="Helical" evidence="1">
    <location>
        <begin position="91"/>
        <end position="116"/>
    </location>
</feature>
<reference evidence="3" key="1">
    <citation type="submission" date="2021-11" db="EMBL/GenBank/DDBJ databases">
        <title>Development of a sustainable strategy for remediation of hydrocarbon-contaminated territories based on the waste exchange concept.</title>
        <authorList>
            <person name="Elkin A."/>
        </authorList>
    </citation>
    <scope>NUCLEOTIDE SEQUENCE</scope>
    <source>
        <strain evidence="3">IEGM 757</strain>
    </source>
</reference>
<accession>A0AAW4XPG8</accession>
<feature type="domain" description="CAAX prenyl protease 2/Lysostaphin resistance protein A-like" evidence="2">
    <location>
        <begin position="132"/>
        <end position="223"/>
    </location>
</feature>
<evidence type="ECO:0000313" key="4">
    <source>
        <dbReference type="Proteomes" id="UP001198630"/>
    </source>
</evidence>
<feature type="transmembrane region" description="Helical" evidence="1">
    <location>
        <begin position="195"/>
        <end position="222"/>
    </location>
</feature>
<dbReference type="EMBL" id="JAJNCO010000046">
    <property type="protein sequence ID" value="MCD2115070.1"/>
    <property type="molecule type" value="Genomic_DNA"/>
</dbReference>
<keyword evidence="1" id="KW-1133">Transmembrane helix</keyword>
<name>A0AAW4XPG8_RHORH</name>
<dbReference type="AlphaFoldDB" id="A0AAW4XPG8"/>
<feature type="transmembrane region" description="Helical" evidence="1">
    <location>
        <begin position="242"/>
        <end position="265"/>
    </location>
</feature>
<evidence type="ECO:0000313" key="3">
    <source>
        <dbReference type="EMBL" id="MCD2115070.1"/>
    </source>
</evidence>
<dbReference type="Proteomes" id="UP001198630">
    <property type="component" value="Unassembled WGS sequence"/>
</dbReference>
<dbReference type="RefSeq" id="WP_230792963.1">
    <property type="nucleotide sequence ID" value="NZ_JAJNCO010000046.1"/>
</dbReference>
<organism evidence="3 4">
    <name type="scientific">Rhodococcus rhodochrous</name>
    <dbReference type="NCBI Taxonomy" id="1829"/>
    <lineage>
        <taxon>Bacteria</taxon>
        <taxon>Bacillati</taxon>
        <taxon>Actinomycetota</taxon>
        <taxon>Actinomycetes</taxon>
        <taxon>Mycobacteriales</taxon>
        <taxon>Nocardiaceae</taxon>
        <taxon>Rhodococcus</taxon>
    </lineage>
</organism>
<keyword evidence="1" id="KW-0812">Transmembrane</keyword>
<dbReference type="GO" id="GO:0004175">
    <property type="term" value="F:endopeptidase activity"/>
    <property type="evidence" value="ECO:0007669"/>
    <property type="project" value="UniProtKB-ARBA"/>
</dbReference>
<evidence type="ECO:0000259" key="2">
    <source>
        <dbReference type="Pfam" id="PF02517"/>
    </source>
</evidence>
<keyword evidence="3" id="KW-0645">Protease</keyword>
<dbReference type="Pfam" id="PF02517">
    <property type="entry name" value="Rce1-like"/>
    <property type="match status" value="1"/>
</dbReference>
<gene>
    <name evidence="3" type="ORF">LQ384_28785</name>
</gene>
<keyword evidence="3" id="KW-0378">Hydrolase</keyword>
<keyword evidence="3" id="KW-0482">Metalloprotease</keyword>
<dbReference type="InterPro" id="IPR003675">
    <property type="entry name" value="Rce1/LyrA-like_dom"/>
</dbReference>
<evidence type="ECO:0000256" key="1">
    <source>
        <dbReference type="SAM" id="Phobius"/>
    </source>
</evidence>
<comment type="caution">
    <text evidence="3">The sequence shown here is derived from an EMBL/GenBank/DDBJ whole genome shotgun (WGS) entry which is preliminary data.</text>
</comment>